<dbReference type="InterPro" id="IPR011009">
    <property type="entry name" value="Kinase-like_dom_sf"/>
</dbReference>
<evidence type="ECO:0000256" key="14">
    <source>
        <dbReference type="ARBA" id="ARBA00023136"/>
    </source>
</evidence>
<dbReference type="SUPFAM" id="SSF56112">
    <property type="entry name" value="Protein kinase-like (PK-like)"/>
    <property type="match status" value="1"/>
</dbReference>
<keyword evidence="12 19" id="KW-0067">ATP-binding</keyword>
<gene>
    <name evidence="22" type="ORF">KP509_15G070100</name>
</gene>
<evidence type="ECO:0000313" key="23">
    <source>
        <dbReference type="Proteomes" id="UP000825935"/>
    </source>
</evidence>
<dbReference type="SMART" id="SM00220">
    <property type="entry name" value="S_TKc"/>
    <property type="match status" value="1"/>
</dbReference>
<evidence type="ECO:0000256" key="13">
    <source>
        <dbReference type="ARBA" id="ARBA00022989"/>
    </source>
</evidence>
<evidence type="ECO:0000256" key="17">
    <source>
        <dbReference type="ARBA" id="ARBA00047899"/>
    </source>
</evidence>
<evidence type="ECO:0000256" key="6">
    <source>
        <dbReference type="ARBA" id="ARBA00022679"/>
    </source>
</evidence>
<dbReference type="InterPro" id="IPR008271">
    <property type="entry name" value="Ser/Thr_kinase_AS"/>
</dbReference>
<dbReference type="InterPro" id="IPR050647">
    <property type="entry name" value="Plant_LRR-RLKs"/>
</dbReference>
<keyword evidence="3" id="KW-0723">Serine/threonine-protein kinase</keyword>
<evidence type="ECO:0000256" key="19">
    <source>
        <dbReference type="PROSITE-ProRule" id="PRU10141"/>
    </source>
</evidence>
<keyword evidence="5" id="KW-0433">Leucine-rich repeat</keyword>
<feature type="domain" description="Protein kinase" evidence="21">
    <location>
        <begin position="577"/>
        <end position="848"/>
    </location>
</feature>
<evidence type="ECO:0000256" key="15">
    <source>
        <dbReference type="ARBA" id="ARBA00023170"/>
    </source>
</evidence>
<evidence type="ECO:0000256" key="12">
    <source>
        <dbReference type="ARBA" id="ARBA00022840"/>
    </source>
</evidence>
<comment type="catalytic activity">
    <reaction evidence="18">
        <text>L-seryl-[protein] + ATP = O-phospho-L-seryl-[protein] + ADP + H(+)</text>
        <dbReference type="Rhea" id="RHEA:17989"/>
        <dbReference type="Rhea" id="RHEA-COMP:9863"/>
        <dbReference type="Rhea" id="RHEA-COMP:11604"/>
        <dbReference type="ChEBI" id="CHEBI:15378"/>
        <dbReference type="ChEBI" id="CHEBI:29999"/>
        <dbReference type="ChEBI" id="CHEBI:30616"/>
        <dbReference type="ChEBI" id="CHEBI:83421"/>
        <dbReference type="ChEBI" id="CHEBI:456216"/>
        <dbReference type="EC" id="2.7.11.1"/>
    </reaction>
</comment>
<reference evidence="22" key="1">
    <citation type="submission" date="2021-08" db="EMBL/GenBank/DDBJ databases">
        <title>WGS assembly of Ceratopteris richardii.</title>
        <authorList>
            <person name="Marchant D.B."/>
            <person name="Chen G."/>
            <person name="Jenkins J."/>
            <person name="Shu S."/>
            <person name="Leebens-Mack J."/>
            <person name="Grimwood J."/>
            <person name="Schmutz J."/>
            <person name="Soltis P."/>
            <person name="Soltis D."/>
            <person name="Chen Z.-H."/>
        </authorList>
    </citation>
    <scope>NUCLEOTIDE SEQUENCE</scope>
    <source>
        <strain evidence="22">Whitten #5841</strain>
        <tissue evidence="22">Leaf</tissue>
    </source>
</reference>
<dbReference type="GO" id="GO:0004674">
    <property type="term" value="F:protein serine/threonine kinase activity"/>
    <property type="evidence" value="ECO:0007669"/>
    <property type="project" value="UniProtKB-KW"/>
</dbReference>
<dbReference type="PANTHER" id="PTHR48056">
    <property type="entry name" value="LRR RECEPTOR-LIKE SERINE/THREONINE-PROTEIN KINASE-RELATED"/>
    <property type="match status" value="1"/>
</dbReference>
<evidence type="ECO:0000256" key="2">
    <source>
        <dbReference type="ARBA" id="ARBA00012513"/>
    </source>
</evidence>
<evidence type="ECO:0000256" key="9">
    <source>
        <dbReference type="ARBA" id="ARBA00022737"/>
    </source>
</evidence>
<keyword evidence="4" id="KW-0597">Phosphoprotein</keyword>
<keyword evidence="15" id="KW-0675">Receptor</keyword>
<name>A0A8T2T5X0_CERRI</name>
<dbReference type="InterPro" id="IPR001245">
    <property type="entry name" value="Ser-Thr/Tyr_kinase_cat_dom"/>
</dbReference>
<dbReference type="FunFam" id="1.10.510.10:FF:000309">
    <property type="entry name" value="Leucine-rich repeat receptor-like protein kinase"/>
    <property type="match status" value="1"/>
</dbReference>
<dbReference type="GO" id="GO:0005524">
    <property type="term" value="F:ATP binding"/>
    <property type="evidence" value="ECO:0007669"/>
    <property type="project" value="UniProtKB-UniRule"/>
</dbReference>
<evidence type="ECO:0000256" key="8">
    <source>
        <dbReference type="ARBA" id="ARBA00022729"/>
    </source>
</evidence>
<dbReference type="Gene3D" id="3.80.10.10">
    <property type="entry name" value="Ribonuclease Inhibitor"/>
    <property type="match status" value="2"/>
</dbReference>
<accession>A0A8T2T5X0</accession>
<comment type="subcellular location">
    <subcellularLocation>
        <location evidence="1">Membrane</location>
        <topology evidence="1">Single-pass type I membrane protein</topology>
    </subcellularLocation>
</comment>
<evidence type="ECO:0000256" key="10">
    <source>
        <dbReference type="ARBA" id="ARBA00022741"/>
    </source>
</evidence>
<evidence type="ECO:0000256" key="1">
    <source>
        <dbReference type="ARBA" id="ARBA00004479"/>
    </source>
</evidence>
<dbReference type="FunFam" id="3.30.200.20:FF:000309">
    <property type="entry name" value="Leucine-rich repeat receptor protein kinase MSP1"/>
    <property type="match status" value="1"/>
</dbReference>
<dbReference type="SUPFAM" id="SSF52058">
    <property type="entry name" value="L domain-like"/>
    <property type="match status" value="1"/>
</dbReference>
<dbReference type="Pfam" id="PF07714">
    <property type="entry name" value="PK_Tyr_Ser-Thr"/>
    <property type="match status" value="1"/>
</dbReference>
<keyword evidence="23" id="KW-1185">Reference proteome</keyword>
<keyword evidence="6" id="KW-0808">Transferase</keyword>
<dbReference type="PANTHER" id="PTHR48056:SF18">
    <property type="entry name" value="NON-SPECIFIC SERINE_THREONINE PROTEIN KINASE"/>
    <property type="match status" value="1"/>
</dbReference>
<dbReference type="InterPro" id="IPR001611">
    <property type="entry name" value="Leu-rich_rpt"/>
</dbReference>
<dbReference type="EMBL" id="CM035420">
    <property type="protein sequence ID" value="KAH7405434.1"/>
    <property type="molecule type" value="Genomic_DNA"/>
</dbReference>
<dbReference type="OrthoDB" id="676979at2759"/>
<evidence type="ECO:0000256" key="5">
    <source>
        <dbReference type="ARBA" id="ARBA00022614"/>
    </source>
</evidence>
<dbReference type="FunFam" id="3.80.10.10:FF:000095">
    <property type="entry name" value="LRR receptor-like serine/threonine-protein kinase GSO1"/>
    <property type="match status" value="2"/>
</dbReference>
<dbReference type="Gene3D" id="1.10.510.10">
    <property type="entry name" value="Transferase(Phosphotransferase) domain 1"/>
    <property type="match status" value="1"/>
</dbReference>
<dbReference type="InterPro" id="IPR000719">
    <property type="entry name" value="Prot_kinase_dom"/>
</dbReference>
<feature type="transmembrane region" description="Helical" evidence="20">
    <location>
        <begin position="505"/>
        <end position="526"/>
    </location>
</feature>
<feature type="binding site" evidence="19">
    <location>
        <position position="606"/>
    </location>
    <ligand>
        <name>ATP</name>
        <dbReference type="ChEBI" id="CHEBI:30616"/>
    </ligand>
</feature>
<dbReference type="AlphaFoldDB" id="A0A8T2T5X0"/>
<keyword evidence="7 20" id="KW-0812">Transmembrane</keyword>
<dbReference type="PRINTS" id="PR00019">
    <property type="entry name" value="LEURICHRPT"/>
</dbReference>
<keyword evidence="16" id="KW-0325">Glycoprotein</keyword>
<keyword evidence="14 20" id="KW-0472">Membrane</keyword>
<evidence type="ECO:0000256" key="11">
    <source>
        <dbReference type="ARBA" id="ARBA00022777"/>
    </source>
</evidence>
<evidence type="ECO:0000256" key="18">
    <source>
        <dbReference type="ARBA" id="ARBA00048679"/>
    </source>
</evidence>
<evidence type="ECO:0000313" key="22">
    <source>
        <dbReference type="EMBL" id="KAH7405434.1"/>
    </source>
</evidence>
<dbReference type="InterPro" id="IPR032675">
    <property type="entry name" value="LRR_dom_sf"/>
</dbReference>
<protein>
    <recommendedName>
        <fullName evidence="2">non-specific serine/threonine protein kinase</fullName>
        <ecNumber evidence="2">2.7.11.1</ecNumber>
    </recommendedName>
</protein>
<comment type="caution">
    <text evidence="22">The sequence shown here is derived from an EMBL/GenBank/DDBJ whole genome shotgun (WGS) entry which is preliminary data.</text>
</comment>
<evidence type="ECO:0000256" key="7">
    <source>
        <dbReference type="ARBA" id="ARBA00022692"/>
    </source>
</evidence>
<keyword evidence="10 19" id="KW-0547">Nucleotide-binding</keyword>
<keyword evidence="8" id="KW-0732">Signal</keyword>
<evidence type="ECO:0000256" key="4">
    <source>
        <dbReference type="ARBA" id="ARBA00022553"/>
    </source>
</evidence>
<sequence length="859" mass="94974">MISLQFVNISSNAFYEQLPSFKNLSNLEQLYAYKNILYGPFDTNLCYHSPKIAVIDVSLNSLTGSLPEGLGHCSSLKMLSLGGNHLKGPLSPDIFNMSSLEYLGLQHNNFSGNLGDVGKLQQLKELFLCENDFSGPLPATLSQNSKLTKLILCKNQFSGPLVLDFSNLTYLDTLDLSFNSFSGMIPPALANCSSLHVLSLSRNHFTGQIPSDFSTLKNLETLALSTNRLTGGLLSLEGCDRLVGLFLTMNCFKESLPENLNGLWNLQVLALGYLNLSGKVPLWIQNCTKLQVLDLSWNRLEGGIPVWLGELKHLMYLELSNNSFVGSIPLQLVSIPSMMRNDTNTTGLRTIQYPLSVTRQGELSYNRAEALPPSLYLSNNYLTGSIPEEIGQLGALVHLDLSHNHLSGNIPSSVSNMLSLEILDLSYNQLSGDIPPSLTQLTFLASFNVSFNNLSGPIPIGNQFSTFPNTSYLGNPNLCLSGLCSCQEGRFFIARRPDALKRMPIILVPIFLGLVTLLVGGLFWMLSRRNAVHQGLESSRDMNMPESLSEAFKRSVEIFHNNQKLTVGDLLKATNNFDAANIVGCGGFGLVYKAEFEDGSRFAIKKLTGDCGQMEREFRAEVDALSKAQHQNLVSLQGYFHLGNDKLLVYSYMENGSLDYWLHERSDGGAMLDWPTRLRIAQGAAAGLAYLHQICNPHIVHRDVKSSNILLDERFEAHLADFGLSRLLIAADTHVSTELVGTLGYIPPEYGGALSATTRGDVYSFGVVLLELLTGKRPVDVSKPRGCGDLVSWVYQMKKENKLDQIYDISLRNKVHEEQMHQFLEIACSCIHRNPLKRPVIKDVVNFLNSIAQVKQSIS</sequence>
<dbReference type="PROSITE" id="PS51450">
    <property type="entry name" value="LRR"/>
    <property type="match status" value="1"/>
</dbReference>
<dbReference type="PROSITE" id="PS50011">
    <property type="entry name" value="PROTEIN_KINASE_DOM"/>
    <property type="match status" value="1"/>
</dbReference>
<dbReference type="EC" id="2.7.11.1" evidence="2"/>
<dbReference type="InterPro" id="IPR017441">
    <property type="entry name" value="Protein_kinase_ATP_BS"/>
</dbReference>
<proteinExistence type="predicted"/>
<organism evidence="22 23">
    <name type="scientific">Ceratopteris richardii</name>
    <name type="common">Triangle waterfern</name>
    <dbReference type="NCBI Taxonomy" id="49495"/>
    <lineage>
        <taxon>Eukaryota</taxon>
        <taxon>Viridiplantae</taxon>
        <taxon>Streptophyta</taxon>
        <taxon>Embryophyta</taxon>
        <taxon>Tracheophyta</taxon>
        <taxon>Polypodiopsida</taxon>
        <taxon>Polypodiidae</taxon>
        <taxon>Polypodiales</taxon>
        <taxon>Pteridineae</taxon>
        <taxon>Pteridaceae</taxon>
        <taxon>Parkerioideae</taxon>
        <taxon>Ceratopteris</taxon>
    </lineage>
</organism>
<evidence type="ECO:0000256" key="20">
    <source>
        <dbReference type="SAM" id="Phobius"/>
    </source>
</evidence>
<dbReference type="GO" id="GO:0033612">
    <property type="term" value="F:receptor serine/threonine kinase binding"/>
    <property type="evidence" value="ECO:0007669"/>
    <property type="project" value="TreeGrafter"/>
</dbReference>
<dbReference type="Pfam" id="PF00560">
    <property type="entry name" value="LRR_1"/>
    <property type="match status" value="4"/>
</dbReference>
<dbReference type="Gene3D" id="3.30.200.20">
    <property type="entry name" value="Phosphorylase Kinase, domain 1"/>
    <property type="match status" value="1"/>
</dbReference>
<comment type="catalytic activity">
    <reaction evidence="17">
        <text>L-threonyl-[protein] + ATP = O-phospho-L-threonyl-[protein] + ADP + H(+)</text>
        <dbReference type="Rhea" id="RHEA:46608"/>
        <dbReference type="Rhea" id="RHEA-COMP:11060"/>
        <dbReference type="Rhea" id="RHEA-COMP:11605"/>
        <dbReference type="ChEBI" id="CHEBI:15378"/>
        <dbReference type="ChEBI" id="CHEBI:30013"/>
        <dbReference type="ChEBI" id="CHEBI:30616"/>
        <dbReference type="ChEBI" id="CHEBI:61977"/>
        <dbReference type="ChEBI" id="CHEBI:456216"/>
        <dbReference type="EC" id="2.7.11.1"/>
    </reaction>
</comment>
<dbReference type="Proteomes" id="UP000825935">
    <property type="component" value="Chromosome 15"/>
</dbReference>
<keyword evidence="13 20" id="KW-1133">Transmembrane helix</keyword>
<dbReference type="PROSITE" id="PS00108">
    <property type="entry name" value="PROTEIN_KINASE_ST"/>
    <property type="match status" value="1"/>
</dbReference>
<dbReference type="Pfam" id="PF13855">
    <property type="entry name" value="LRR_8"/>
    <property type="match status" value="1"/>
</dbReference>
<dbReference type="GO" id="GO:0016020">
    <property type="term" value="C:membrane"/>
    <property type="evidence" value="ECO:0007669"/>
    <property type="project" value="UniProtKB-SubCell"/>
</dbReference>
<keyword evidence="11" id="KW-0418">Kinase</keyword>
<keyword evidence="9" id="KW-0677">Repeat</keyword>
<evidence type="ECO:0000256" key="16">
    <source>
        <dbReference type="ARBA" id="ARBA00023180"/>
    </source>
</evidence>
<evidence type="ECO:0000256" key="3">
    <source>
        <dbReference type="ARBA" id="ARBA00022527"/>
    </source>
</evidence>
<evidence type="ECO:0000259" key="21">
    <source>
        <dbReference type="PROSITE" id="PS50011"/>
    </source>
</evidence>
<dbReference type="PROSITE" id="PS00107">
    <property type="entry name" value="PROTEIN_KINASE_ATP"/>
    <property type="match status" value="1"/>
</dbReference>